<evidence type="ECO:0000313" key="10">
    <source>
        <dbReference type="EMBL" id="KAK7487828.1"/>
    </source>
</evidence>
<name>A0ABD0KLB8_9CAEN</name>
<evidence type="ECO:0000256" key="7">
    <source>
        <dbReference type="ARBA" id="ARBA00023177"/>
    </source>
</evidence>
<feature type="transmembrane region" description="Helical" evidence="8">
    <location>
        <begin position="130"/>
        <end position="150"/>
    </location>
</feature>
<comment type="subcellular location">
    <subcellularLocation>
        <location evidence="1">Membrane</location>
        <topology evidence="1">Multi-pass membrane protein</topology>
    </subcellularLocation>
</comment>
<dbReference type="Pfam" id="PF00909">
    <property type="entry name" value="Ammonium_transp"/>
    <property type="match status" value="2"/>
</dbReference>
<evidence type="ECO:0000256" key="6">
    <source>
        <dbReference type="ARBA" id="ARBA00023136"/>
    </source>
</evidence>
<feature type="transmembrane region" description="Helical" evidence="8">
    <location>
        <begin position="162"/>
        <end position="184"/>
    </location>
</feature>
<sequence length="384" mass="41322">MITAQCQFLKPPLKMKLSRTLVRLGVVRTNAEAVQSFSYSQGRRCDPKSRGFIYPVVTHWVWSDGWLAKGGDYTIDNKTVTVGYQDFAGSGVVHVVGGVAAFVGALLVGPRIGRFHADTKTVVGIRGHSVPFAALGGFILLFGFLAFNGGSVLSISGENNGATVSLAVVNTIISASVSAFFTLLLQKTGLFGNSRWSLLTTLNGALAGMITSWYVLKLKVDDPLDAVAVHFGGGTWGVIAVAFLNRDTGILLHWNQESGLKLGWQLCGLAAIIAWTGVLSLLLFGVMKLLRILRVPEDIERKGLDIPKHGEPAYPLESYGHGHIERVMRILESGQLQYIMQGYVPAQEEGGSEAVVQSGYESPEVNVLKNRNGNTVLPVATTPL</sequence>
<keyword evidence="3" id="KW-0813">Transport</keyword>
<evidence type="ECO:0000256" key="4">
    <source>
        <dbReference type="ARBA" id="ARBA00022692"/>
    </source>
</evidence>
<dbReference type="InterPro" id="IPR024041">
    <property type="entry name" value="NH4_transpt_AmtB-like_dom"/>
</dbReference>
<dbReference type="GO" id="GO:0072488">
    <property type="term" value="P:ammonium transmembrane transport"/>
    <property type="evidence" value="ECO:0007669"/>
    <property type="project" value="UniProtKB-KW"/>
</dbReference>
<reference evidence="10 11" key="1">
    <citation type="journal article" date="2023" name="Sci. Data">
        <title>Genome assembly of the Korean intertidal mud-creeper Batillaria attramentaria.</title>
        <authorList>
            <person name="Patra A.K."/>
            <person name="Ho P.T."/>
            <person name="Jun S."/>
            <person name="Lee S.J."/>
            <person name="Kim Y."/>
            <person name="Won Y.J."/>
        </authorList>
    </citation>
    <scope>NUCLEOTIDE SEQUENCE [LARGE SCALE GENOMIC DNA]</scope>
    <source>
        <strain evidence="10">Wonlab-2016</strain>
    </source>
</reference>
<dbReference type="PROSITE" id="PS01219">
    <property type="entry name" value="AMMONIUM_TRANSP"/>
    <property type="match status" value="1"/>
</dbReference>
<feature type="transmembrane region" description="Helical" evidence="8">
    <location>
        <begin position="196"/>
        <end position="216"/>
    </location>
</feature>
<dbReference type="EMBL" id="JACVVK020000158">
    <property type="protein sequence ID" value="KAK7487828.1"/>
    <property type="molecule type" value="Genomic_DNA"/>
</dbReference>
<dbReference type="GO" id="GO:0016020">
    <property type="term" value="C:membrane"/>
    <property type="evidence" value="ECO:0007669"/>
    <property type="project" value="UniProtKB-SubCell"/>
</dbReference>
<evidence type="ECO:0000313" key="11">
    <source>
        <dbReference type="Proteomes" id="UP001519460"/>
    </source>
</evidence>
<feature type="transmembrane region" description="Helical" evidence="8">
    <location>
        <begin position="262"/>
        <end position="284"/>
    </location>
</feature>
<proteinExistence type="inferred from homology"/>
<evidence type="ECO:0000256" key="3">
    <source>
        <dbReference type="ARBA" id="ARBA00022448"/>
    </source>
</evidence>
<keyword evidence="4 8" id="KW-0812">Transmembrane</keyword>
<evidence type="ECO:0000256" key="1">
    <source>
        <dbReference type="ARBA" id="ARBA00004141"/>
    </source>
</evidence>
<evidence type="ECO:0000259" key="9">
    <source>
        <dbReference type="Pfam" id="PF00909"/>
    </source>
</evidence>
<protein>
    <recommendedName>
        <fullName evidence="9">Ammonium transporter AmtB-like domain-containing protein</fullName>
    </recommendedName>
</protein>
<dbReference type="AlphaFoldDB" id="A0ABD0KLB8"/>
<dbReference type="PANTHER" id="PTHR11730">
    <property type="entry name" value="AMMONIUM TRANSPORTER"/>
    <property type="match status" value="1"/>
</dbReference>
<feature type="domain" description="Ammonium transporter AmtB-like" evidence="9">
    <location>
        <begin position="214"/>
        <end position="314"/>
    </location>
</feature>
<accession>A0ABD0KLB8</accession>
<evidence type="ECO:0000256" key="5">
    <source>
        <dbReference type="ARBA" id="ARBA00022989"/>
    </source>
</evidence>
<gene>
    <name evidence="10" type="ORF">BaRGS_00020875</name>
</gene>
<comment type="similarity">
    <text evidence="2">Belongs to the ammonia transporter channel (TC 1.A.11.2) family.</text>
</comment>
<dbReference type="PANTHER" id="PTHR11730:SF6">
    <property type="entry name" value="AMMONIUM TRANSPORTER"/>
    <property type="match status" value="1"/>
</dbReference>
<keyword evidence="6 8" id="KW-0472">Membrane</keyword>
<keyword evidence="11" id="KW-1185">Reference proteome</keyword>
<feature type="domain" description="Ammonium transporter AmtB-like" evidence="9">
    <location>
        <begin position="51"/>
        <end position="210"/>
    </location>
</feature>
<dbReference type="InterPro" id="IPR029020">
    <property type="entry name" value="Ammonium/urea_transptr"/>
</dbReference>
<evidence type="ECO:0000256" key="8">
    <source>
        <dbReference type="SAM" id="Phobius"/>
    </source>
</evidence>
<comment type="caution">
    <text evidence="10">The sequence shown here is derived from an EMBL/GenBank/DDBJ whole genome shotgun (WGS) entry which is preliminary data.</text>
</comment>
<evidence type="ECO:0000256" key="2">
    <source>
        <dbReference type="ARBA" id="ARBA00005887"/>
    </source>
</evidence>
<dbReference type="Proteomes" id="UP001519460">
    <property type="component" value="Unassembled WGS sequence"/>
</dbReference>
<dbReference type="InterPro" id="IPR018047">
    <property type="entry name" value="Ammonium_transpt_CS"/>
</dbReference>
<dbReference type="SUPFAM" id="SSF111352">
    <property type="entry name" value="Ammonium transporter"/>
    <property type="match status" value="1"/>
</dbReference>
<keyword evidence="7" id="KW-0924">Ammonia transport</keyword>
<dbReference type="Gene3D" id="1.10.3430.10">
    <property type="entry name" value="Ammonium transporter AmtB like domains"/>
    <property type="match status" value="1"/>
</dbReference>
<organism evidence="10 11">
    <name type="scientific">Batillaria attramentaria</name>
    <dbReference type="NCBI Taxonomy" id="370345"/>
    <lineage>
        <taxon>Eukaryota</taxon>
        <taxon>Metazoa</taxon>
        <taxon>Spiralia</taxon>
        <taxon>Lophotrochozoa</taxon>
        <taxon>Mollusca</taxon>
        <taxon>Gastropoda</taxon>
        <taxon>Caenogastropoda</taxon>
        <taxon>Sorbeoconcha</taxon>
        <taxon>Cerithioidea</taxon>
        <taxon>Batillariidae</taxon>
        <taxon>Batillaria</taxon>
    </lineage>
</organism>
<feature type="transmembrane region" description="Helical" evidence="8">
    <location>
        <begin position="87"/>
        <end position="109"/>
    </location>
</feature>
<keyword evidence="5 8" id="KW-1133">Transmembrane helix</keyword>